<reference evidence="1" key="1">
    <citation type="journal article" date="2015" name="Nature">
        <title>Complex archaea that bridge the gap between prokaryotes and eukaryotes.</title>
        <authorList>
            <person name="Spang A."/>
            <person name="Saw J.H."/>
            <person name="Jorgensen S.L."/>
            <person name="Zaremba-Niedzwiedzka K."/>
            <person name="Martijn J."/>
            <person name="Lind A.E."/>
            <person name="van Eijk R."/>
            <person name="Schleper C."/>
            <person name="Guy L."/>
            <person name="Ettema T.J."/>
        </authorList>
    </citation>
    <scope>NUCLEOTIDE SEQUENCE</scope>
</reference>
<name>A0A0F9LG95_9ZZZZ</name>
<dbReference type="AlphaFoldDB" id="A0A0F9LG95"/>
<accession>A0A0F9LG95</accession>
<proteinExistence type="predicted"/>
<gene>
    <name evidence="1" type="ORF">LCGC14_1584170</name>
</gene>
<comment type="caution">
    <text evidence="1">The sequence shown here is derived from an EMBL/GenBank/DDBJ whole genome shotgun (WGS) entry which is preliminary data.</text>
</comment>
<protein>
    <submittedName>
        <fullName evidence="1">Uncharacterized protein</fullName>
    </submittedName>
</protein>
<dbReference type="EMBL" id="LAZR01012501">
    <property type="protein sequence ID" value="KKM26500.1"/>
    <property type="molecule type" value="Genomic_DNA"/>
</dbReference>
<organism evidence="1">
    <name type="scientific">marine sediment metagenome</name>
    <dbReference type="NCBI Taxonomy" id="412755"/>
    <lineage>
        <taxon>unclassified sequences</taxon>
        <taxon>metagenomes</taxon>
        <taxon>ecological metagenomes</taxon>
    </lineage>
</organism>
<evidence type="ECO:0000313" key="1">
    <source>
        <dbReference type="EMBL" id="KKM26500.1"/>
    </source>
</evidence>
<sequence length="56" mass="6290">MGVVRPLFRTTISDGHVHFWMPGDRFTTMQRGHRHRVSGGIALPVSMGQHSHIILA</sequence>